<protein>
    <recommendedName>
        <fullName evidence="2">SWR1-complex protein 3 domain-containing protein</fullName>
    </recommendedName>
</protein>
<dbReference type="EMBL" id="ML996109">
    <property type="protein sequence ID" value="KAF2738373.1"/>
    <property type="molecule type" value="Genomic_DNA"/>
</dbReference>
<proteinExistence type="predicted"/>
<dbReference type="Pfam" id="PF24707">
    <property type="entry name" value="Swc3"/>
    <property type="match status" value="1"/>
</dbReference>
<dbReference type="GO" id="GO:0140849">
    <property type="term" value="F:ATP-dependent H2AZ histone chaperone activity"/>
    <property type="evidence" value="ECO:0007669"/>
    <property type="project" value="InterPro"/>
</dbReference>
<feature type="domain" description="SWR1-complex protein 3" evidence="2">
    <location>
        <begin position="76"/>
        <end position="177"/>
    </location>
</feature>
<sequence>MSEPRRSTRARAREEAAPPPEPEPPKATPAKASAKSLLKRKRTLPGAKDPTPATPGAETTSQAPTYLLPVRLVEGQSLPTLPEPQPVDLAEKDYQTVQQSGILSASLQRSRATWTSGANFRLFHAFFTAPKKVADRTEEDKQVMQRQKDIIRNFPQLGGTVEAQLIVEPHTFPIRLYGPREVYRAPIKKMPTYGQWPNHNNQYSPYQQYGNGQSAPYSQPSTPQPRPSQPKPPPPPRPQPTKPTTPAPDPVIHMLAQRAGTDPQLKSVMKIVAEGRATKEQLEFFQGHIQELTDILQKQKEAAAKAAKAAVPPQPQPQQQRPPPPVTPQAPAPVPASQPPPALPAQQSTPKPYPPPPSAPSQNQVSSTSYPPTPYNTYNQSQQHHVSPYGSSHQQNQPQNSTYRPLIFDFVEGNGDKFYLPSYSFMEWLPNNQGVKFSFLITKMKPKPKAKEELPRTPAPKSTQSATPVATGPSPAPSNAPLITTTPAAPDTSNATPQGNTPTPLPKAATTPTQPHPIAAAPLPYTPPPRIEDFDEKKDIKDIEVYQPVTVMITTSNFEILQSLPRAIRTRDVVERYMDEVFDKCKRAEETYLAFRLPKEGTADADTDSSRPREGSVATPLVSTPMADVMMNNTNMAQMPEKRKAGRPRKSVI</sequence>
<feature type="compositionally biased region" description="Pro residues" evidence="1">
    <location>
        <begin position="17"/>
        <end position="27"/>
    </location>
</feature>
<dbReference type="InterPro" id="IPR037651">
    <property type="entry name" value="Swc3"/>
</dbReference>
<feature type="compositionally biased region" description="Pro residues" evidence="1">
    <location>
        <begin position="312"/>
        <end position="343"/>
    </location>
</feature>
<feature type="region of interest" description="Disordered" evidence="1">
    <location>
        <begin position="1"/>
        <end position="65"/>
    </location>
</feature>
<evidence type="ECO:0000256" key="1">
    <source>
        <dbReference type="SAM" id="MobiDB-lite"/>
    </source>
</evidence>
<feature type="region of interest" description="Disordered" evidence="1">
    <location>
        <begin position="192"/>
        <end position="250"/>
    </location>
</feature>
<comment type="caution">
    <text evidence="3">The sequence shown here is derived from an EMBL/GenBank/DDBJ whole genome shotgun (WGS) entry which is preliminary data.</text>
</comment>
<dbReference type="Proteomes" id="UP000799444">
    <property type="component" value="Unassembled WGS sequence"/>
</dbReference>
<dbReference type="GO" id="GO:0000812">
    <property type="term" value="C:Swr1 complex"/>
    <property type="evidence" value="ECO:0007669"/>
    <property type="project" value="InterPro"/>
</dbReference>
<keyword evidence="4" id="KW-1185">Reference proteome</keyword>
<dbReference type="OrthoDB" id="5338195at2759"/>
<feature type="compositionally biased region" description="Polar residues" evidence="1">
    <location>
        <begin position="481"/>
        <end position="500"/>
    </location>
</feature>
<feature type="compositionally biased region" description="Polar residues" evidence="1">
    <location>
        <begin position="195"/>
        <end position="218"/>
    </location>
</feature>
<evidence type="ECO:0000313" key="3">
    <source>
        <dbReference type="EMBL" id="KAF2738373.1"/>
    </source>
</evidence>
<dbReference type="InterPro" id="IPR057558">
    <property type="entry name" value="Swc3_dom"/>
</dbReference>
<gene>
    <name evidence="3" type="ORF">EJ04DRAFT_509547</name>
</gene>
<feature type="compositionally biased region" description="Basic and acidic residues" evidence="1">
    <location>
        <begin position="1"/>
        <end position="16"/>
    </location>
</feature>
<feature type="compositionally biased region" description="Polar residues" evidence="1">
    <location>
        <begin position="375"/>
        <end position="401"/>
    </location>
</feature>
<dbReference type="PANTHER" id="PTHR28108:SF1">
    <property type="entry name" value="SWR1-COMPLEX PROTEIN 3"/>
    <property type="match status" value="1"/>
</dbReference>
<reference evidence="3" key="1">
    <citation type="journal article" date="2020" name="Stud. Mycol.">
        <title>101 Dothideomycetes genomes: a test case for predicting lifestyles and emergence of pathogens.</title>
        <authorList>
            <person name="Haridas S."/>
            <person name="Albert R."/>
            <person name="Binder M."/>
            <person name="Bloem J."/>
            <person name="Labutti K."/>
            <person name="Salamov A."/>
            <person name="Andreopoulos B."/>
            <person name="Baker S."/>
            <person name="Barry K."/>
            <person name="Bills G."/>
            <person name="Bluhm B."/>
            <person name="Cannon C."/>
            <person name="Castanera R."/>
            <person name="Culley D."/>
            <person name="Daum C."/>
            <person name="Ezra D."/>
            <person name="Gonzalez J."/>
            <person name="Henrissat B."/>
            <person name="Kuo A."/>
            <person name="Liang C."/>
            <person name="Lipzen A."/>
            <person name="Lutzoni F."/>
            <person name="Magnuson J."/>
            <person name="Mondo S."/>
            <person name="Nolan M."/>
            <person name="Ohm R."/>
            <person name="Pangilinan J."/>
            <person name="Park H.-J."/>
            <person name="Ramirez L."/>
            <person name="Alfaro M."/>
            <person name="Sun H."/>
            <person name="Tritt A."/>
            <person name="Yoshinaga Y."/>
            <person name="Zwiers L.-H."/>
            <person name="Turgeon B."/>
            <person name="Goodwin S."/>
            <person name="Spatafora J."/>
            <person name="Crous P."/>
            <person name="Grigoriev I."/>
        </authorList>
    </citation>
    <scope>NUCLEOTIDE SEQUENCE</scope>
    <source>
        <strain evidence="3">CBS 125425</strain>
    </source>
</reference>
<feature type="region of interest" description="Disordered" evidence="1">
    <location>
        <begin position="447"/>
        <end position="527"/>
    </location>
</feature>
<accession>A0A9P4V6J2</accession>
<name>A0A9P4V6J2_9PLEO</name>
<feature type="non-terminal residue" evidence="3">
    <location>
        <position position="1"/>
    </location>
</feature>
<organism evidence="3 4">
    <name type="scientific">Polyplosphaeria fusca</name>
    <dbReference type="NCBI Taxonomy" id="682080"/>
    <lineage>
        <taxon>Eukaryota</taxon>
        <taxon>Fungi</taxon>
        <taxon>Dikarya</taxon>
        <taxon>Ascomycota</taxon>
        <taxon>Pezizomycotina</taxon>
        <taxon>Dothideomycetes</taxon>
        <taxon>Pleosporomycetidae</taxon>
        <taxon>Pleosporales</taxon>
        <taxon>Tetraplosphaeriaceae</taxon>
        <taxon>Polyplosphaeria</taxon>
    </lineage>
</organism>
<feature type="region of interest" description="Disordered" evidence="1">
    <location>
        <begin position="298"/>
        <end position="401"/>
    </location>
</feature>
<dbReference type="AlphaFoldDB" id="A0A9P4V6J2"/>
<dbReference type="PANTHER" id="PTHR28108">
    <property type="entry name" value="SWR1-COMPLEX PROTEIN 3"/>
    <property type="match status" value="1"/>
</dbReference>
<feature type="compositionally biased region" description="Pro residues" evidence="1">
    <location>
        <begin position="222"/>
        <end position="249"/>
    </location>
</feature>
<evidence type="ECO:0000259" key="2">
    <source>
        <dbReference type="Pfam" id="PF24707"/>
    </source>
</evidence>
<evidence type="ECO:0000313" key="4">
    <source>
        <dbReference type="Proteomes" id="UP000799444"/>
    </source>
</evidence>